<proteinExistence type="predicted"/>
<dbReference type="EMBL" id="LQWZ01000007">
    <property type="protein sequence ID" value="OAH58603.1"/>
    <property type="molecule type" value="Genomic_DNA"/>
</dbReference>
<keyword evidence="1" id="KW-0732">Signal</keyword>
<dbReference type="Pfam" id="PF20251">
    <property type="entry name" value="Big_14"/>
    <property type="match status" value="1"/>
</dbReference>
<comment type="caution">
    <text evidence="3">The sequence shown here is derived from an EMBL/GenBank/DDBJ whole genome shotgun (WGS) entry which is preliminary data.</text>
</comment>
<evidence type="ECO:0000256" key="1">
    <source>
        <dbReference type="SAM" id="SignalP"/>
    </source>
</evidence>
<dbReference type="InterPro" id="IPR046878">
    <property type="entry name" value="Big_14"/>
</dbReference>
<accession>A0A177KZ32</accession>
<dbReference type="RefSeq" id="WP_063974444.1">
    <property type="nucleotide sequence ID" value="NZ_LQWZ01000007.1"/>
</dbReference>
<dbReference type="PROSITE" id="PS51257">
    <property type="entry name" value="PROKAR_LIPOPROTEIN"/>
    <property type="match status" value="1"/>
</dbReference>
<evidence type="ECO:0000313" key="3">
    <source>
        <dbReference type="EMBL" id="OAH58603.1"/>
    </source>
</evidence>
<evidence type="ECO:0000259" key="2">
    <source>
        <dbReference type="Pfam" id="PF20251"/>
    </source>
</evidence>
<feature type="signal peptide" evidence="1">
    <location>
        <begin position="1"/>
        <end position="19"/>
    </location>
</feature>
<dbReference type="Proteomes" id="UP000077271">
    <property type="component" value="Unassembled WGS sequence"/>
</dbReference>
<name>A0A177KZ32_9BACI</name>
<feature type="domain" description="Bacterial Ig-like" evidence="2">
    <location>
        <begin position="49"/>
        <end position="146"/>
    </location>
</feature>
<protein>
    <recommendedName>
        <fullName evidence="2">Bacterial Ig-like domain-containing protein</fullName>
    </recommendedName>
</protein>
<feature type="chain" id="PRO_5038748879" description="Bacterial Ig-like domain-containing protein" evidence="1">
    <location>
        <begin position="20"/>
        <end position="169"/>
    </location>
</feature>
<dbReference type="OrthoDB" id="2085239at2"/>
<sequence length="169" mass="19423">MNKHIMLFHFFLITVFLLAACQFNEGKTTATADEKWTKKAPIQHIAQSQNGVLLNMKKKRYMMSEKEIKITILNESKFELTHGEPFAIEKNINGIWYSVPFKTNAFETGSFSLHPSESFVQNVYLDPYLENDLPPGKYRLVKFFGELLDSKSGTKKNKLILAVPFKVVN</sequence>
<organism evidence="3 4">
    <name type="scientific">Domibacillus aminovorans</name>
    <dbReference type="NCBI Taxonomy" id="29332"/>
    <lineage>
        <taxon>Bacteria</taxon>
        <taxon>Bacillati</taxon>
        <taxon>Bacillota</taxon>
        <taxon>Bacilli</taxon>
        <taxon>Bacillales</taxon>
        <taxon>Bacillaceae</taxon>
        <taxon>Domibacillus</taxon>
    </lineage>
</organism>
<evidence type="ECO:0000313" key="4">
    <source>
        <dbReference type="Proteomes" id="UP000077271"/>
    </source>
</evidence>
<gene>
    <name evidence="3" type="ORF">AWH48_16490</name>
</gene>
<reference evidence="3 4" key="1">
    <citation type="submission" date="2016-01" db="EMBL/GenBank/DDBJ databases">
        <title>Investigation of taxonomic status of Bacillus aminovorans.</title>
        <authorList>
            <person name="Verma A."/>
            <person name="Pal Y."/>
            <person name="Krishnamurthi S."/>
        </authorList>
    </citation>
    <scope>NUCLEOTIDE SEQUENCE [LARGE SCALE GENOMIC DNA]</scope>
    <source>
        <strain evidence="3 4">DSM 4337</strain>
    </source>
</reference>
<dbReference type="AlphaFoldDB" id="A0A177KZ32"/>